<proteinExistence type="predicted"/>
<evidence type="ECO:0000313" key="2">
    <source>
        <dbReference type="Proteomes" id="UP001055879"/>
    </source>
</evidence>
<keyword evidence="2" id="KW-1185">Reference proteome</keyword>
<reference evidence="1 2" key="2">
    <citation type="journal article" date="2022" name="Mol. Ecol. Resour.">
        <title>The genomes of chicory, endive, great burdock and yacon provide insights into Asteraceae paleo-polyploidization history and plant inulin production.</title>
        <authorList>
            <person name="Fan W."/>
            <person name="Wang S."/>
            <person name="Wang H."/>
            <person name="Wang A."/>
            <person name="Jiang F."/>
            <person name="Liu H."/>
            <person name="Zhao H."/>
            <person name="Xu D."/>
            <person name="Zhang Y."/>
        </authorList>
    </citation>
    <scope>NUCLEOTIDE SEQUENCE [LARGE SCALE GENOMIC DNA]</scope>
    <source>
        <strain evidence="2">cv. Niubang</strain>
    </source>
</reference>
<protein>
    <submittedName>
        <fullName evidence="1">Uncharacterized protein</fullName>
    </submittedName>
</protein>
<dbReference type="EMBL" id="CM042061">
    <property type="protein sequence ID" value="KAI3673337.1"/>
    <property type="molecule type" value="Genomic_DNA"/>
</dbReference>
<organism evidence="1 2">
    <name type="scientific">Arctium lappa</name>
    <name type="common">Greater burdock</name>
    <name type="synonym">Lappa major</name>
    <dbReference type="NCBI Taxonomy" id="4217"/>
    <lineage>
        <taxon>Eukaryota</taxon>
        <taxon>Viridiplantae</taxon>
        <taxon>Streptophyta</taxon>
        <taxon>Embryophyta</taxon>
        <taxon>Tracheophyta</taxon>
        <taxon>Spermatophyta</taxon>
        <taxon>Magnoliopsida</taxon>
        <taxon>eudicotyledons</taxon>
        <taxon>Gunneridae</taxon>
        <taxon>Pentapetalae</taxon>
        <taxon>asterids</taxon>
        <taxon>campanulids</taxon>
        <taxon>Asterales</taxon>
        <taxon>Asteraceae</taxon>
        <taxon>Carduoideae</taxon>
        <taxon>Cardueae</taxon>
        <taxon>Arctiinae</taxon>
        <taxon>Arctium</taxon>
    </lineage>
</organism>
<evidence type="ECO:0000313" key="1">
    <source>
        <dbReference type="EMBL" id="KAI3673337.1"/>
    </source>
</evidence>
<reference evidence="2" key="1">
    <citation type="journal article" date="2022" name="Mol. Ecol. Resour.">
        <title>The genomes of chicory, endive, great burdock and yacon provide insights into Asteraceae palaeo-polyploidization history and plant inulin production.</title>
        <authorList>
            <person name="Fan W."/>
            <person name="Wang S."/>
            <person name="Wang H."/>
            <person name="Wang A."/>
            <person name="Jiang F."/>
            <person name="Liu H."/>
            <person name="Zhao H."/>
            <person name="Xu D."/>
            <person name="Zhang Y."/>
        </authorList>
    </citation>
    <scope>NUCLEOTIDE SEQUENCE [LARGE SCALE GENOMIC DNA]</scope>
    <source>
        <strain evidence="2">cv. Niubang</strain>
    </source>
</reference>
<dbReference type="Proteomes" id="UP001055879">
    <property type="component" value="Linkage Group LG15"/>
</dbReference>
<accession>A0ACB8XU13</accession>
<comment type="caution">
    <text evidence="1">The sequence shown here is derived from an EMBL/GenBank/DDBJ whole genome shotgun (WGS) entry which is preliminary data.</text>
</comment>
<name>A0ACB8XU13_ARCLA</name>
<sequence length="105" mass="11787">MLRKSYYVLFSLYPVISTPKLFKNSVVEYIYVCVSMAVSLEMASLVASEGGRSHLEHEQEVTLVGIECLTNDMGLRWDKCGYVGDGAILLRWRSNGISCCGGWRQ</sequence>
<gene>
    <name evidence="1" type="ORF">L6452_39454</name>
</gene>